<evidence type="ECO:0000256" key="1">
    <source>
        <dbReference type="ARBA" id="ARBA00022441"/>
    </source>
</evidence>
<dbReference type="SMART" id="SM00225">
    <property type="entry name" value="BTB"/>
    <property type="match status" value="1"/>
</dbReference>
<dbReference type="InterPro" id="IPR015915">
    <property type="entry name" value="Kelch-typ_b-propeller"/>
</dbReference>
<gene>
    <name evidence="6" type="primary">LOC110987787</name>
</gene>
<feature type="domain" description="BTB" evidence="4">
    <location>
        <begin position="231"/>
        <end position="298"/>
    </location>
</feature>
<dbReference type="AlphaFoldDB" id="A0A8B7ZSW6"/>
<dbReference type="Pfam" id="PF24981">
    <property type="entry name" value="Beta-prop_ATRN-LZTR1"/>
    <property type="match status" value="1"/>
</dbReference>
<dbReference type="InterPro" id="IPR006652">
    <property type="entry name" value="Kelch_1"/>
</dbReference>
<accession>A0A8B7ZSW6</accession>
<dbReference type="Gene3D" id="1.25.40.420">
    <property type="match status" value="1"/>
</dbReference>
<dbReference type="InterPro" id="IPR000210">
    <property type="entry name" value="BTB/POZ_dom"/>
</dbReference>
<dbReference type="Pfam" id="PF07707">
    <property type="entry name" value="BACK"/>
    <property type="match status" value="1"/>
</dbReference>
<dbReference type="PROSITE" id="PS50097">
    <property type="entry name" value="BTB"/>
    <property type="match status" value="1"/>
</dbReference>
<dbReference type="RefSeq" id="XP_022106551.1">
    <property type="nucleotide sequence ID" value="XM_022250859.1"/>
</dbReference>
<reference evidence="6" key="1">
    <citation type="submission" date="2025-08" db="UniProtKB">
        <authorList>
            <consortium name="RefSeq"/>
        </authorList>
    </citation>
    <scope>IDENTIFICATION</scope>
</reference>
<keyword evidence="1" id="KW-0880">Kelch repeat</keyword>
<name>A0A8B7ZSW6_ACAPL</name>
<dbReference type="SMART" id="SM00875">
    <property type="entry name" value="BACK"/>
    <property type="match status" value="1"/>
</dbReference>
<dbReference type="FunFam" id="1.25.40.420:FF:000001">
    <property type="entry name" value="Kelch-like family member 12"/>
    <property type="match status" value="1"/>
</dbReference>
<evidence type="ECO:0000259" key="4">
    <source>
        <dbReference type="PROSITE" id="PS50097"/>
    </source>
</evidence>
<dbReference type="SMART" id="SM00612">
    <property type="entry name" value="Kelch"/>
    <property type="match status" value="4"/>
</dbReference>
<evidence type="ECO:0000256" key="3">
    <source>
        <dbReference type="SAM" id="MobiDB-lite"/>
    </source>
</evidence>
<protein>
    <submittedName>
        <fullName evidence="6">Kelch-like protein 2</fullName>
    </submittedName>
</protein>
<dbReference type="InterPro" id="IPR011333">
    <property type="entry name" value="SKP1/BTB/POZ_sf"/>
</dbReference>
<dbReference type="PANTHER" id="PTHR24412:SF401">
    <property type="entry name" value="FI11917P"/>
    <property type="match status" value="1"/>
</dbReference>
<dbReference type="GeneID" id="110987787"/>
<keyword evidence="2" id="KW-0677">Repeat</keyword>
<dbReference type="SUPFAM" id="SSF54695">
    <property type="entry name" value="POZ domain"/>
    <property type="match status" value="1"/>
</dbReference>
<dbReference type="SUPFAM" id="SSF117281">
    <property type="entry name" value="Kelch motif"/>
    <property type="match status" value="1"/>
</dbReference>
<dbReference type="OMA" id="RYYHMLK"/>
<sequence length="781" mass="87086">MSIRTRRSPAMDNNRPRSMDPSTLEALASSLRDLNEDYTMSSYRPRMERRSLARADAVTINTSSATGTPPVSTTSADSSSGTASPLPSRAMAGLGPVTYTGPSSNTAAQYVVSGSSNYANPSSTSGQYVGTSSGYSGSNAPYSASTGVSAYVSSDSRARAASPYTTSPATVYTVKPVLEKKSSRDGSNAAKTISRQSSLGSFPDKYTFNDEKQASTLVSGLKELYKQKQLVDVVLCVEDEEFPCHRCVLASSSPYFHAMFTADLVESRQEKIRIGVVDAISMRLILDYAYTATLEITEGNVQGLMLAVNMFQMHNLRDACAHFLERHVTLSNCIGIYFFAVAHACIKLEGLAIDMISENFTEVCKEEEFLQLSKERLIDLLVRDDLNVDQEETVYEAAIAWVRDDLENRRADLYDVLSNVRFALISPYYIHDVVERDRLIVHNKSVQHLVDAALQYHVLRDRRQDLDLTKLNINPRKGMPIKDMFVFLTHHTEAIPETWTTDLYRIKPLPDMIEHAECVVSGENNLFVAGRSPQEFTGRRFAQRRGGLFQYDHFDKKWLPRGTMNVPRNYFSMAVLDGMIYVTGGVSNDVVQESVECYNTNTNIWRNVTPMLQAAKSHCLATVGGKLYVIGGETNESILDTVQCYNPRFDTWNYMTSMTLPRTSAGVAVLNREIYVLGGSVALGEKQPENMLKSVEIFHPDRNEWRFGPELPEGKVNYGAVTHNGKLYVFGGDTGEEAAGVVHSKVYRLDIDNFVWVEDKSGWPNLQPPFYCVMARLNKNM</sequence>
<dbReference type="KEGG" id="aplc:110987787"/>
<feature type="compositionally biased region" description="Low complexity" evidence="3">
    <location>
        <begin position="68"/>
        <end position="85"/>
    </location>
</feature>
<feature type="region of interest" description="Disordered" evidence="3">
    <location>
        <begin position="60"/>
        <end position="95"/>
    </location>
</feature>
<dbReference type="InterPro" id="IPR011705">
    <property type="entry name" value="BACK"/>
</dbReference>
<evidence type="ECO:0000256" key="2">
    <source>
        <dbReference type="ARBA" id="ARBA00022737"/>
    </source>
</evidence>
<dbReference type="Proteomes" id="UP000694845">
    <property type="component" value="Unplaced"/>
</dbReference>
<proteinExistence type="predicted"/>
<evidence type="ECO:0000313" key="6">
    <source>
        <dbReference type="RefSeq" id="XP_022106551.1"/>
    </source>
</evidence>
<evidence type="ECO:0000313" key="5">
    <source>
        <dbReference type="Proteomes" id="UP000694845"/>
    </source>
</evidence>
<keyword evidence="5" id="KW-1185">Reference proteome</keyword>
<feature type="region of interest" description="Disordered" evidence="3">
    <location>
        <begin position="1"/>
        <end position="22"/>
    </location>
</feature>
<organism evidence="5 6">
    <name type="scientific">Acanthaster planci</name>
    <name type="common">Crown-of-thorns starfish</name>
    <dbReference type="NCBI Taxonomy" id="133434"/>
    <lineage>
        <taxon>Eukaryota</taxon>
        <taxon>Metazoa</taxon>
        <taxon>Echinodermata</taxon>
        <taxon>Eleutherozoa</taxon>
        <taxon>Asterozoa</taxon>
        <taxon>Asteroidea</taxon>
        <taxon>Valvatacea</taxon>
        <taxon>Valvatida</taxon>
        <taxon>Acanthasteridae</taxon>
        <taxon>Acanthaster</taxon>
    </lineage>
</organism>
<dbReference type="InterPro" id="IPR056737">
    <property type="entry name" value="Beta-prop_ATRN-MKLN-like"/>
</dbReference>
<dbReference type="Gene3D" id="2.120.10.80">
    <property type="entry name" value="Kelch-type beta propeller"/>
    <property type="match status" value="1"/>
</dbReference>
<dbReference type="PANTHER" id="PTHR24412">
    <property type="entry name" value="KELCH PROTEIN"/>
    <property type="match status" value="1"/>
</dbReference>
<dbReference type="Gene3D" id="3.30.710.10">
    <property type="entry name" value="Potassium Channel Kv1.1, Chain A"/>
    <property type="match status" value="1"/>
</dbReference>
<dbReference type="OrthoDB" id="45365at2759"/>
<dbReference type="Pfam" id="PF00651">
    <property type="entry name" value="BTB"/>
    <property type="match status" value="1"/>
</dbReference>